<feature type="region of interest" description="Disordered" evidence="2">
    <location>
        <begin position="213"/>
        <end position="250"/>
    </location>
</feature>
<proteinExistence type="predicted"/>
<evidence type="ECO:0000256" key="1">
    <source>
        <dbReference type="PROSITE-ProRule" id="PRU00042"/>
    </source>
</evidence>
<evidence type="ECO:0000259" key="3">
    <source>
        <dbReference type="PROSITE" id="PS50157"/>
    </source>
</evidence>
<keyword evidence="1" id="KW-0863">Zinc-finger</keyword>
<sequence length="335" mass="34966">MAKTTCKLCSRRFSSPRALAGHMRSHSIARAQEAAAAAKQQISSASSASTSFAAAADDEDVGLETPASTYVFRENPKRSLRVADAAFSDRESEAESTPPHAKRVNAAAVWGEPEPASSLSEVSTPEDVALSLMMLSRDSWPSAVLAEDDDGSDYGYVPPPAPPLPRAPAPAPVEKRTQFQCVACKKVFRSYQALGGHRASNVRGGRGGCCAPPVAPAPAPPLLPQPPLSPLPEHRDGDEDEDMDDAKQQPRECPHCYRVFSSGQALGAHKRSHVCGVASAPSLAGTATATATGTSAATPPSPINNSPCMIDLNVAPPSEEAELSAVSDPHFNPGA</sequence>
<dbReference type="OrthoDB" id="9411774at2759"/>
<dbReference type="SUPFAM" id="SSF57667">
    <property type="entry name" value="beta-beta-alpha zinc fingers"/>
    <property type="match status" value="1"/>
</dbReference>
<organism evidence="4 5">
    <name type="scientific">Miscanthus lutarioriparius</name>
    <dbReference type="NCBI Taxonomy" id="422564"/>
    <lineage>
        <taxon>Eukaryota</taxon>
        <taxon>Viridiplantae</taxon>
        <taxon>Streptophyta</taxon>
        <taxon>Embryophyta</taxon>
        <taxon>Tracheophyta</taxon>
        <taxon>Spermatophyta</taxon>
        <taxon>Magnoliopsida</taxon>
        <taxon>Liliopsida</taxon>
        <taxon>Poales</taxon>
        <taxon>Poaceae</taxon>
        <taxon>PACMAD clade</taxon>
        <taxon>Panicoideae</taxon>
        <taxon>Andropogonodae</taxon>
        <taxon>Andropogoneae</taxon>
        <taxon>Saccharinae</taxon>
        <taxon>Miscanthus</taxon>
    </lineage>
</organism>
<keyword evidence="1" id="KW-0862">Zinc</keyword>
<evidence type="ECO:0000256" key="2">
    <source>
        <dbReference type="SAM" id="MobiDB-lite"/>
    </source>
</evidence>
<dbReference type="AlphaFoldDB" id="A0A811Q1R6"/>
<reference evidence="4" key="1">
    <citation type="submission" date="2020-10" db="EMBL/GenBank/DDBJ databases">
        <authorList>
            <person name="Han B."/>
            <person name="Lu T."/>
            <person name="Zhao Q."/>
            <person name="Huang X."/>
            <person name="Zhao Y."/>
        </authorList>
    </citation>
    <scope>NUCLEOTIDE SEQUENCE</scope>
</reference>
<evidence type="ECO:0000313" key="4">
    <source>
        <dbReference type="EMBL" id="CAD6250020.1"/>
    </source>
</evidence>
<protein>
    <recommendedName>
        <fullName evidence="3">C2H2-type domain-containing protein</fullName>
    </recommendedName>
</protein>
<dbReference type="InterPro" id="IPR036236">
    <property type="entry name" value="Znf_C2H2_sf"/>
</dbReference>
<dbReference type="InterPro" id="IPR013087">
    <property type="entry name" value="Znf_C2H2_type"/>
</dbReference>
<dbReference type="PROSITE" id="PS00028">
    <property type="entry name" value="ZINC_FINGER_C2H2_1"/>
    <property type="match status" value="2"/>
</dbReference>
<dbReference type="Proteomes" id="UP000604825">
    <property type="component" value="Unassembled WGS sequence"/>
</dbReference>
<dbReference type="PANTHER" id="PTHR46326:SF6">
    <property type="entry name" value="OS02G0659500 PROTEIN"/>
    <property type="match status" value="1"/>
</dbReference>
<dbReference type="InterPro" id="IPR044303">
    <property type="entry name" value="ZAT1/4/9"/>
</dbReference>
<dbReference type="GO" id="GO:0008270">
    <property type="term" value="F:zinc ion binding"/>
    <property type="evidence" value="ECO:0007669"/>
    <property type="project" value="UniProtKB-KW"/>
</dbReference>
<accession>A0A811Q1R6</accession>
<dbReference type="Pfam" id="PF13912">
    <property type="entry name" value="zf-C2H2_6"/>
    <property type="match status" value="3"/>
</dbReference>
<dbReference type="GO" id="GO:0006355">
    <property type="term" value="P:regulation of DNA-templated transcription"/>
    <property type="evidence" value="ECO:0007669"/>
    <property type="project" value="InterPro"/>
</dbReference>
<feature type="compositionally biased region" description="Pro residues" evidence="2">
    <location>
        <begin position="213"/>
        <end position="230"/>
    </location>
</feature>
<dbReference type="PANTHER" id="PTHR46326">
    <property type="entry name" value="ZINC FINGER PROTEIN ZAT1-RELATED"/>
    <property type="match status" value="1"/>
</dbReference>
<feature type="domain" description="C2H2-type" evidence="3">
    <location>
        <begin position="251"/>
        <end position="273"/>
    </location>
</feature>
<dbReference type="Gene3D" id="3.30.160.60">
    <property type="entry name" value="Classic Zinc Finger"/>
    <property type="match status" value="2"/>
</dbReference>
<comment type="caution">
    <text evidence="4">The sequence shown here is derived from an EMBL/GenBank/DDBJ whole genome shotgun (WGS) entry which is preliminary data.</text>
</comment>
<gene>
    <name evidence="4" type="ORF">NCGR_LOCUS33816</name>
</gene>
<keyword evidence="1" id="KW-0479">Metal-binding</keyword>
<name>A0A811Q1R6_9POAL</name>
<feature type="domain" description="C2H2-type" evidence="3">
    <location>
        <begin position="4"/>
        <end position="31"/>
    </location>
</feature>
<keyword evidence="5" id="KW-1185">Reference proteome</keyword>
<evidence type="ECO:0000313" key="5">
    <source>
        <dbReference type="Proteomes" id="UP000604825"/>
    </source>
</evidence>
<dbReference type="PROSITE" id="PS50157">
    <property type="entry name" value="ZINC_FINGER_C2H2_2"/>
    <property type="match status" value="2"/>
</dbReference>
<dbReference type="SMART" id="SM00355">
    <property type="entry name" value="ZnF_C2H2"/>
    <property type="match status" value="3"/>
</dbReference>
<dbReference type="EMBL" id="CAJGYO010000008">
    <property type="protein sequence ID" value="CAD6250020.1"/>
    <property type="molecule type" value="Genomic_DNA"/>
</dbReference>
<feature type="region of interest" description="Disordered" evidence="2">
    <location>
        <begin position="315"/>
        <end position="335"/>
    </location>
</feature>